<sequence length="797" mass="87590">MEDATAMSASLVRVSPSVLLYRTAGHEAEVVPDVQGSGLRLPGSWRRSPLLPRRRPGVPRLPRPVNRRRKGVACSGQAGDGGLKRAGPSNAGCCSFVESIGFSLLQEESVCKASVKHQWLTHTESGLGSRLKLKKMGCSTSKLEDEDAVRLCHDRKNFIRQAINQRDQFADGHTAYIQSLMRVSLALRNYVDGDEYNFFFTSCKTSPSHPIRSFNPEIIMIPMKPFTPKQKQPEKSTCSSPNYMKAGGNQLISMEERPESPANKSKECCYIAWQNGVDGYFAAEAPTTDADASFFSSSYQRLRHPPASPQASQLDFFWNPFSSYGYSYGNSLDEVLLDGNTHGQRKVWEDEGVSELEEQDDKNEKARMKKGGKIHIRPTAGKQPADAQKEKENMDDTKEFWLQGWQRSPEVSETQNAAQLLIDTDQGIVGDRNSLQETPGFTVHINRRPTSMGEVLKDIEAQFVRICNSASELSTFLEVSSTQSSSSSRQASRMLNPAAMAPSTSSHMEESCAIPGSHKSTLDRLYEWEKKLYNEVKCGERARIEYEKKCTQLKIQDVNEGEAFVVDKTSSSLRDLQTRLKVSISSIEYISERIETLRDQELHPQVLELIQKLASMWRTMAECHRIQKHTIDEAKLVLFSPSAAAVSAGIPPPRPSRFAAALEAELRNWASCLAAWIEAQRCYAGALAGWIRRCAPPTLDAAASMGAPLVYGACVRWSRLVDSVSEAAAIDGVEMFAAGVASVAAGQSREGVAEVEETVGGRAAELGPKVVCAGLAVAVGAVAELAVNSAEGYDELV</sequence>
<evidence type="ECO:0000313" key="4">
    <source>
        <dbReference type="EMBL" id="KAJ8470548.1"/>
    </source>
</evidence>
<accession>A0AAV8QB40</accession>
<evidence type="ECO:0000256" key="1">
    <source>
        <dbReference type="SAM" id="MobiDB-lite"/>
    </source>
</evidence>
<gene>
    <name evidence="4" type="ORF">OPV22_024891</name>
</gene>
<evidence type="ECO:0000259" key="2">
    <source>
        <dbReference type="Pfam" id="PF04782"/>
    </source>
</evidence>
<dbReference type="InterPro" id="IPR006867">
    <property type="entry name" value="DUF632"/>
</dbReference>
<dbReference type="Pfam" id="PF04783">
    <property type="entry name" value="DUF630"/>
    <property type="match status" value="1"/>
</dbReference>
<name>A0AAV8QB40_ENSVE</name>
<dbReference type="PANTHER" id="PTHR21450">
    <property type="entry name" value="PROTEIN ALTERED PHOSPHATE STARVATION RESPONSE 1"/>
    <property type="match status" value="1"/>
</dbReference>
<evidence type="ECO:0008006" key="6">
    <source>
        <dbReference type="Google" id="ProtNLM"/>
    </source>
</evidence>
<feature type="compositionally biased region" description="Low complexity" evidence="1">
    <location>
        <begin position="481"/>
        <end position="493"/>
    </location>
</feature>
<dbReference type="InterPro" id="IPR006868">
    <property type="entry name" value="DUF630"/>
</dbReference>
<proteinExistence type="predicted"/>
<dbReference type="Pfam" id="PF04782">
    <property type="entry name" value="DUF632"/>
    <property type="match status" value="1"/>
</dbReference>
<organism evidence="4 5">
    <name type="scientific">Ensete ventricosum</name>
    <name type="common">Abyssinian banana</name>
    <name type="synonym">Musa ensete</name>
    <dbReference type="NCBI Taxonomy" id="4639"/>
    <lineage>
        <taxon>Eukaryota</taxon>
        <taxon>Viridiplantae</taxon>
        <taxon>Streptophyta</taxon>
        <taxon>Embryophyta</taxon>
        <taxon>Tracheophyta</taxon>
        <taxon>Spermatophyta</taxon>
        <taxon>Magnoliopsida</taxon>
        <taxon>Liliopsida</taxon>
        <taxon>Zingiberales</taxon>
        <taxon>Musaceae</taxon>
        <taxon>Ensete</taxon>
    </lineage>
</organism>
<feature type="compositionally biased region" description="Acidic residues" evidence="1">
    <location>
        <begin position="350"/>
        <end position="361"/>
    </location>
</feature>
<feature type="domain" description="DUF630" evidence="3">
    <location>
        <begin position="136"/>
        <end position="194"/>
    </location>
</feature>
<dbReference type="Proteomes" id="UP001222027">
    <property type="component" value="Unassembled WGS sequence"/>
</dbReference>
<dbReference type="PANTHER" id="PTHR21450:SF3">
    <property type="entry name" value="DUF630 FAMILY PROTEIN (DUF630 AND DUF632)"/>
    <property type="match status" value="1"/>
</dbReference>
<keyword evidence="5" id="KW-1185">Reference proteome</keyword>
<evidence type="ECO:0000313" key="5">
    <source>
        <dbReference type="Proteomes" id="UP001222027"/>
    </source>
</evidence>
<feature type="region of interest" description="Disordered" evidence="1">
    <location>
        <begin position="350"/>
        <end position="371"/>
    </location>
</feature>
<comment type="caution">
    <text evidence="4">The sequence shown here is derived from an EMBL/GenBank/DDBJ whole genome shotgun (WGS) entry which is preliminary data.</text>
</comment>
<feature type="domain" description="DUF632" evidence="2">
    <location>
        <begin position="453"/>
        <end position="741"/>
    </location>
</feature>
<dbReference type="AlphaFoldDB" id="A0AAV8QB40"/>
<feature type="region of interest" description="Disordered" evidence="1">
    <location>
        <begin position="52"/>
        <end position="88"/>
    </location>
</feature>
<evidence type="ECO:0000259" key="3">
    <source>
        <dbReference type="Pfam" id="PF04783"/>
    </source>
</evidence>
<feature type="region of interest" description="Disordered" evidence="1">
    <location>
        <begin position="481"/>
        <end position="515"/>
    </location>
</feature>
<reference evidence="4 5" key="1">
    <citation type="submission" date="2022-12" db="EMBL/GenBank/DDBJ databases">
        <title>Chromosome-scale assembly of the Ensete ventricosum genome.</title>
        <authorList>
            <person name="Dussert Y."/>
            <person name="Stocks J."/>
            <person name="Wendawek A."/>
            <person name="Woldeyes F."/>
            <person name="Nichols R.A."/>
            <person name="Borrell J.S."/>
        </authorList>
    </citation>
    <scope>NUCLEOTIDE SEQUENCE [LARGE SCALE GENOMIC DNA]</scope>
    <source>
        <strain evidence="5">cv. Maze</strain>
        <tissue evidence="4">Seeds</tissue>
    </source>
</reference>
<protein>
    <recommendedName>
        <fullName evidence="6">DUF632 domain-containing protein</fullName>
    </recommendedName>
</protein>
<dbReference type="EMBL" id="JAQQAF010000007">
    <property type="protein sequence ID" value="KAJ8470548.1"/>
    <property type="molecule type" value="Genomic_DNA"/>
</dbReference>